<sequence length="1995" mass="226420">MENIFEELGIPKKYLKRTVKDDRYAALVHKSWLKSLVKHSKLSDFIEKSLLEVWPTTEEEVGSSWLKIFISVFKKKDCKVLPLPKICQPSQGQSSLLFSQLMQYISQTNYKNLWKEAYKKYCSNSESNKNTHVNLTDYNDVLREIIKRLYGCQIINTCNPELSIEATSTYDVNLNLLPAMCAVETMNAIFLFYHPYIEHNINDSVTFSPAILEKCYSKPLFIVYQLLKVLKSLHDHSLTLGDISLSDIHMTEDMWIHIFPQINSNIYIEESDSDTVNSSRQDCRKSGHMFNNKLNCEICGMRTYDAVQVSNESLEQICQLWIDGQISNFTYISALNKLSGRKLGDPNCHYVFPWVTDFTSRCGKNWRDLKKSKYRLNKGDRQLDLTYDNSQTQVPHHISDVLSPITYYVYMARRTPRSVLCKNVRTVWVPAEYPSSIQRMQEWSPDECIPEFYSDPTVFHSIHDDLEDLDVPPWAQSPEDFVDRHREALESPYVSERLHYWIDLTFGYKLTGNPAVKAKNVCLQLVDQHENLTKSGLVQLFSHPHPPRATNNLFLTKVAPKIFINKSSRQRSRERSHSTCTAAETSKSDDESEDFATNISRTIGLSKLLSRSRSSLHEEQTNKSSRSPSNHRSASLGPKNPTFTSHVAKPKSSQSNSNTIRLPKEYKPEQALDLLEKRHAFISKTFHPEQYKKYLSESDEVSMKESDDLVVQNAFTNFIFSENFRERFRSVKPRAIKSLTFPLDNREVFAHSYNSTNQKTDNHIICNYASIISTRRVRELQILGCLIVEIFMSKQLRAMGASYSNLSFNRRLKACLAVISSCKKDIPSCISYVVNLLLQPHQTDLKNFTYPAVTEFGLPPPNAHLLLEPMLHCVIPFSKHFPTLYNILFSLKDFTNVSSELDILYHFECNGEMCSEYESVERTKILFEQNIGECKVKLCAKQLEDLLEVINPNTDREVINILLPHIKDLLEDSPTSVLAAWYLFDPISRMLGTQKTEQYLLDSVLKLYENEPNEAHIPYNGKIAKLYHHSFLLRLMVRFGLKCFLDNFVVSLVEAVGGYKDYDKVDFFLHNHSEKVLKRSSHLKTMDNENLEASVSDDSSCSEKQASVVIPSKVAKPTIEEEVFEFEEDRESDDQMKSLMEHLELNVASDLPFNHSTAEEALDASLAENIDQLRNLEELNLDEIGDTHTDTMSPIIPIPSNLSNNLINISCEVGSKKSENSFVENKSNSSQEFNMESPNLNMKKKNSTKKQNTNISEMSADSLVWLSHRLGPVLTAKYLTRNLLKMLTLCYVGKENLVSVIREEEKIANDVSIAAGYVTGDQNATKVIECLTSIAALYGEQIIVYQYIPHLSELILLCKRKLTLNLEGGLISCLELLKHTIPYLSDSTLMDQLQDVLLKNIIHPAVKLLGSTKYTFPSSYIARDILARKYLDALYAIAVRLGCDMTKKYLAIPALQRFFLIFDKIDASEDYACQMKTREQMKEGLTRSIEESSFVEYCRDGTTTEWALTGRPVHISHVRLKDSESADSLSPPIPSHVVSSLGENSVVNLALEELKVVFTSELAHAAYLPFLRHMGPAAMETCLHNHDNVRNLCQEYEQEMKMNKPNVVPKYTLSDFSRSQGVSASSSIGSNIALIGNRIDVQTEDTDGTNTDLLNVVKYRMENNARHLRGNWLAYWEHEIGRSEKDNMFNFKQIKLQTFTGHTHSVKCLYALDNENSFISGSRDKTVKLWSLRSQGDGFATNTCQLTYTTHRKSVMSLTFIESMRLVASCDSIVHIWDPFMGVNLAVLESPRYCPVNVVQSMSSPSSLVFTATTEGSVKVIDIRLLSYIQELKISLNPSGLIRCLAIAPSGRWIAAGQSSGNITVLDTRTGLILSNWHAHESEVLKLVVYGEDTLISSSLDQMTSVWNIADGKLRFHLRGATEPVHCLNVYNDELISGTTANRIGVHTSIDADACFSSTKLSSDAFKGLLTSMALLPLNRLLLLGADTGTITLLC</sequence>
<feature type="compositionally biased region" description="Polar residues" evidence="2">
    <location>
        <begin position="1222"/>
        <end position="1238"/>
    </location>
</feature>
<evidence type="ECO:0000313" key="4">
    <source>
        <dbReference type="EMBL" id="CAH1968945.1"/>
    </source>
</evidence>
<dbReference type="Proteomes" id="UP001152888">
    <property type="component" value="Unassembled WGS sequence"/>
</dbReference>
<feature type="region of interest" description="Disordered" evidence="2">
    <location>
        <begin position="610"/>
        <end position="665"/>
    </location>
</feature>
<dbReference type="GO" id="GO:0035014">
    <property type="term" value="F:phosphatidylinositol 3-kinase regulator activity"/>
    <property type="evidence" value="ECO:0007669"/>
    <property type="project" value="TreeGrafter"/>
</dbReference>
<dbReference type="PANTHER" id="PTHR44662">
    <property type="entry name" value="WD REPEAT-CONTAINING PROTEIN 81"/>
    <property type="match status" value="1"/>
</dbReference>
<dbReference type="SUPFAM" id="SSF50978">
    <property type="entry name" value="WD40 repeat-like"/>
    <property type="match status" value="1"/>
</dbReference>
<keyword evidence="5" id="KW-1185">Reference proteome</keyword>
<feature type="region of interest" description="Disordered" evidence="2">
    <location>
        <begin position="566"/>
        <end position="595"/>
    </location>
</feature>
<dbReference type="Pfam" id="PF00400">
    <property type="entry name" value="WD40"/>
    <property type="match status" value="2"/>
</dbReference>
<feature type="domain" description="BEACH" evidence="3">
    <location>
        <begin position="306"/>
        <end position="571"/>
    </location>
</feature>
<dbReference type="InterPro" id="IPR036372">
    <property type="entry name" value="BEACH_dom_sf"/>
</dbReference>
<accession>A0A9P0KA08</accession>
<dbReference type="Gene3D" id="1.10.1540.10">
    <property type="entry name" value="BEACH domain"/>
    <property type="match status" value="1"/>
</dbReference>
<dbReference type="GO" id="GO:0035973">
    <property type="term" value="P:aggrephagy"/>
    <property type="evidence" value="ECO:0007669"/>
    <property type="project" value="TreeGrafter"/>
</dbReference>
<dbReference type="InterPro" id="IPR000409">
    <property type="entry name" value="BEACH_dom"/>
</dbReference>
<dbReference type="InterPro" id="IPR001680">
    <property type="entry name" value="WD40_rpt"/>
</dbReference>
<keyword evidence="1" id="KW-0853">WD repeat</keyword>
<dbReference type="InterPro" id="IPR036322">
    <property type="entry name" value="WD40_repeat_dom_sf"/>
</dbReference>
<comment type="caution">
    <text evidence="4">The sequence shown here is derived from an EMBL/GenBank/DDBJ whole genome shotgun (WGS) entry which is preliminary data.</text>
</comment>
<dbReference type="InterPro" id="IPR015943">
    <property type="entry name" value="WD40/YVTN_repeat-like_dom_sf"/>
</dbReference>
<dbReference type="PROSITE" id="PS50294">
    <property type="entry name" value="WD_REPEATS_REGION"/>
    <property type="match status" value="1"/>
</dbReference>
<proteinExistence type="predicted"/>
<evidence type="ECO:0000313" key="5">
    <source>
        <dbReference type="Proteomes" id="UP001152888"/>
    </source>
</evidence>
<gene>
    <name evidence="4" type="ORF">ACAOBT_LOCUS8149</name>
</gene>
<feature type="compositionally biased region" description="Low complexity" evidence="2">
    <location>
        <begin position="624"/>
        <end position="635"/>
    </location>
</feature>
<evidence type="ECO:0000256" key="1">
    <source>
        <dbReference type="PROSITE-ProRule" id="PRU00221"/>
    </source>
</evidence>
<dbReference type="CDD" id="cd06071">
    <property type="entry name" value="Beach"/>
    <property type="match status" value="1"/>
</dbReference>
<dbReference type="EMBL" id="CAKOFQ010006758">
    <property type="protein sequence ID" value="CAH1968945.1"/>
    <property type="molecule type" value="Genomic_DNA"/>
</dbReference>
<dbReference type="Pfam" id="PF02138">
    <property type="entry name" value="Beach"/>
    <property type="match status" value="1"/>
</dbReference>
<dbReference type="PROSITE" id="PS50197">
    <property type="entry name" value="BEACH"/>
    <property type="match status" value="1"/>
</dbReference>
<feature type="repeat" description="WD" evidence="1">
    <location>
        <begin position="1699"/>
        <end position="1734"/>
    </location>
</feature>
<dbReference type="SUPFAM" id="SSF81837">
    <property type="entry name" value="BEACH domain"/>
    <property type="match status" value="1"/>
</dbReference>
<organism evidence="4 5">
    <name type="scientific">Acanthoscelides obtectus</name>
    <name type="common">Bean weevil</name>
    <name type="synonym">Bruchus obtectus</name>
    <dbReference type="NCBI Taxonomy" id="200917"/>
    <lineage>
        <taxon>Eukaryota</taxon>
        <taxon>Metazoa</taxon>
        <taxon>Ecdysozoa</taxon>
        <taxon>Arthropoda</taxon>
        <taxon>Hexapoda</taxon>
        <taxon>Insecta</taxon>
        <taxon>Pterygota</taxon>
        <taxon>Neoptera</taxon>
        <taxon>Endopterygota</taxon>
        <taxon>Coleoptera</taxon>
        <taxon>Polyphaga</taxon>
        <taxon>Cucujiformia</taxon>
        <taxon>Chrysomeloidea</taxon>
        <taxon>Chrysomelidae</taxon>
        <taxon>Bruchinae</taxon>
        <taxon>Bruchini</taxon>
        <taxon>Acanthoscelides</taxon>
    </lineage>
</organism>
<protein>
    <recommendedName>
        <fullName evidence="3">BEACH domain-containing protein</fullName>
    </recommendedName>
</protein>
<dbReference type="Gene3D" id="2.130.10.10">
    <property type="entry name" value="YVTN repeat-like/Quinoprotein amine dehydrogenase"/>
    <property type="match status" value="2"/>
</dbReference>
<name>A0A9P0KA08_ACAOB</name>
<dbReference type="PANTHER" id="PTHR44662:SF1">
    <property type="entry name" value="WD REPEAT-CONTAINING PROTEIN 81"/>
    <property type="match status" value="1"/>
</dbReference>
<dbReference type="PROSITE" id="PS50082">
    <property type="entry name" value="WD_REPEATS_2"/>
    <property type="match status" value="1"/>
</dbReference>
<dbReference type="SMART" id="SM00320">
    <property type="entry name" value="WD40"/>
    <property type="match status" value="6"/>
</dbReference>
<reference evidence="4" key="1">
    <citation type="submission" date="2022-03" db="EMBL/GenBank/DDBJ databases">
        <authorList>
            <person name="Sayadi A."/>
        </authorList>
    </citation>
    <scope>NUCLEOTIDE SEQUENCE</scope>
</reference>
<dbReference type="OrthoDB" id="29306at2759"/>
<dbReference type="GO" id="GO:0005739">
    <property type="term" value="C:mitochondrion"/>
    <property type="evidence" value="ECO:0007669"/>
    <property type="project" value="TreeGrafter"/>
</dbReference>
<evidence type="ECO:0000256" key="2">
    <source>
        <dbReference type="SAM" id="MobiDB-lite"/>
    </source>
</evidence>
<feature type="region of interest" description="Disordered" evidence="2">
    <location>
        <begin position="1222"/>
        <end position="1246"/>
    </location>
</feature>
<dbReference type="InterPro" id="IPR052651">
    <property type="entry name" value="WDR81"/>
</dbReference>
<evidence type="ECO:0000259" key="3">
    <source>
        <dbReference type="PROSITE" id="PS50197"/>
    </source>
</evidence>
<dbReference type="SMART" id="SM01026">
    <property type="entry name" value="Beach"/>
    <property type="match status" value="1"/>
</dbReference>
<feature type="compositionally biased region" description="Polar residues" evidence="2">
    <location>
        <begin position="641"/>
        <end position="660"/>
    </location>
</feature>